<dbReference type="EMBL" id="HG739092">
    <property type="protein sequence ID" value="CDP02343.1"/>
    <property type="molecule type" value="Genomic_DNA"/>
</dbReference>
<dbReference type="SUPFAM" id="SSF52833">
    <property type="entry name" value="Thioredoxin-like"/>
    <property type="match status" value="1"/>
</dbReference>
<dbReference type="GO" id="GO:0016491">
    <property type="term" value="F:oxidoreductase activity"/>
    <property type="evidence" value="ECO:0007669"/>
    <property type="project" value="InterPro"/>
</dbReference>
<dbReference type="Pfam" id="PF01323">
    <property type="entry name" value="DSBA"/>
    <property type="match status" value="1"/>
</dbReference>
<dbReference type="Gramene" id="CDP02343">
    <property type="protein sequence ID" value="CDP02343"/>
    <property type="gene ID" value="GSCOC_T00039704001"/>
</dbReference>
<dbReference type="STRING" id="49390.A0A068U3Z8"/>
<sequence>MKCSKKVDCDLSEPSENEATFLDQWLLSIGQTKPITFRKRQIRNNDLHFTYIRLLEFLLESARKVGVEGAAEFLEDPNKGLKEVNEELHQFSANISGVPHYVINGKYQLSGGQPPESFLRAFQMAAADAS</sequence>
<reference evidence="3" key="1">
    <citation type="journal article" date="2014" name="Science">
        <title>The coffee genome provides insight into the convergent evolution of caffeine biosynthesis.</title>
        <authorList>
            <person name="Denoeud F."/>
            <person name="Carretero-Paulet L."/>
            <person name="Dereeper A."/>
            <person name="Droc G."/>
            <person name="Guyot R."/>
            <person name="Pietrella M."/>
            <person name="Zheng C."/>
            <person name="Alberti A."/>
            <person name="Anthony F."/>
            <person name="Aprea G."/>
            <person name="Aury J.M."/>
            <person name="Bento P."/>
            <person name="Bernard M."/>
            <person name="Bocs S."/>
            <person name="Campa C."/>
            <person name="Cenci A."/>
            <person name="Combes M.C."/>
            <person name="Crouzillat D."/>
            <person name="Da Silva C."/>
            <person name="Daddiego L."/>
            <person name="De Bellis F."/>
            <person name="Dussert S."/>
            <person name="Garsmeur O."/>
            <person name="Gayraud T."/>
            <person name="Guignon V."/>
            <person name="Jahn K."/>
            <person name="Jamilloux V."/>
            <person name="Joet T."/>
            <person name="Labadie K."/>
            <person name="Lan T."/>
            <person name="Leclercq J."/>
            <person name="Lepelley M."/>
            <person name="Leroy T."/>
            <person name="Li L.T."/>
            <person name="Librado P."/>
            <person name="Lopez L."/>
            <person name="Munoz A."/>
            <person name="Noel B."/>
            <person name="Pallavicini A."/>
            <person name="Perrotta G."/>
            <person name="Poncet V."/>
            <person name="Pot D."/>
            <person name="Priyono X."/>
            <person name="Rigoreau M."/>
            <person name="Rouard M."/>
            <person name="Rozas J."/>
            <person name="Tranchant-Dubreuil C."/>
            <person name="VanBuren R."/>
            <person name="Zhang Q."/>
            <person name="Andrade A.C."/>
            <person name="Argout X."/>
            <person name="Bertrand B."/>
            <person name="de Kochko A."/>
            <person name="Graziosi G."/>
            <person name="Henry R.J."/>
            <person name="Jayarama X."/>
            <person name="Ming R."/>
            <person name="Nagai C."/>
            <person name="Rounsley S."/>
            <person name="Sankoff D."/>
            <person name="Giuliano G."/>
            <person name="Albert V.A."/>
            <person name="Wincker P."/>
            <person name="Lashermes P."/>
        </authorList>
    </citation>
    <scope>NUCLEOTIDE SEQUENCE [LARGE SCALE GENOMIC DNA]</scope>
    <source>
        <strain evidence="3">cv. DH200-94</strain>
    </source>
</reference>
<dbReference type="Proteomes" id="UP000295252">
    <property type="component" value="Chromosome IX"/>
</dbReference>
<proteinExistence type="predicted"/>
<dbReference type="PhylomeDB" id="A0A068U3Z8"/>
<keyword evidence="3" id="KW-1185">Reference proteome</keyword>
<accession>A0A068U3Z8</accession>
<dbReference type="PANTHER" id="PTHR13887:SF41">
    <property type="entry name" value="THIOREDOXIN SUPERFAMILY PROTEIN"/>
    <property type="match status" value="1"/>
</dbReference>
<feature type="domain" description="DSBA-like thioredoxin" evidence="1">
    <location>
        <begin position="55"/>
        <end position="122"/>
    </location>
</feature>
<evidence type="ECO:0000259" key="1">
    <source>
        <dbReference type="Pfam" id="PF01323"/>
    </source>
</evidence>
<organism evidence="2 3">
    <name type="scientific">Coffea canephora</name>
    <name type="common">Robusta coffee</name>
    <dbReference type="NCBI Taxonomy" id="49390"/>
    <lineage>
        <taxon>Eukaryota</taxon>
        <taxon>Viridiplantae</taxon>
        <taxon>Streptophyta</taxon>
        <taxon>Embryophyta</taxon>
        <taxon>Tracheophyta</taxon>
        <taxon>Spermatophyta</taxon>
        <taxon>Magnoliopsida</taxon>
        <taxon>eudicotyledons</taxon>
        <taxon>Gunneridae</taxon>
        <taxon>Pentapetalae</taxon>
        <taxon>asterids</taxon>
        <taxon>lamiids</taxon>
        <taxon>Gentianales</taxon>
        <taxon>Rubiaceae</taxon>
        <taxon>Ixoroideae</taxon>
        <taxon>Gardenieae complex</taxon>
        <taxon>Bertiereae - Coffeeae clade</taxon>
        <taxon>Coffeeae</taxon>
        <taxon>Coffea</taxon>
    </lineage>
</organism>
<dbReference type="InterPro" id="IPR001853">
    <property type="entry name" value="DSBA-like_thioredoxin_dom"/>
</dbReference>
<dbReference type="Gene3D" id="3.40.30.10">
    <property type="entry name" value="Glutaredoxin"/>
    <property type="match status" value="1"/>
</dbReference>
<dbReference type="InterPro" id="IPR036249">
    <property type="entry name" value="Thioredoxin-like_sf"/>
</dbReference>
<dbReference type="AlphaFoldDB" id="A0A068U3Z8"/>
<protein>
    <recommendedName>
        <fullName evidence="1">DSBA-like thioredoxin domain-containing protein</fullName>
    </recommendedName>
</protein>
<name>A0A068U3Z8_COFCA</name>
<gene>
    <name evidence="2" type="ORF">GSCOC_T00039704001</name>
</gene>
<evidence type="ECO:0000313" key="2">
    <source>
        <dbReference type="EMBL" id="CDP02343.1"/>
    </source>
</evidence>
<evidence type="ECO:0000313" key="3">
    <source>
        <dbReference type="Proteomes" id="UP000295252"/>
    </source>
</evidence>
<dbReference type="PANTHER" id="PTHR13887">
    <property type="entry name" value="GLUTATHIONE S-TRANSFERASE KAPPA"/>
    <property type="match status" value="1"/>
</dbReference>
<dbReference type="InParanoid" id="A0A068U3Z8"/>